<dbReference type="KEGG" id="salf:SMD44_00542"/>
<evidence type="ECO:0000256" key="1">
    <source>
        <dbReference type="SAM" id="MobiDB-lite"/>
    </source>
</evidence>
<name>A0A1Z1W410_9ACTN</name>
<gene>
    <name evidence="3" type="ORF">SMD44_00542</name>
</gene>
<dbReference type="Gene3D" id="1.10.10.2840">
    <property type="entry name" value="PucR C-terminal helix-turn-helix domain"/>
    <property type="match status" value="2"/>
</dbReference>
<dbReference type="InterPro" id="IPR042070">
    <property type="entry name" value="PucR_C-HTH_sf"/>
</dbReference>
<dbReference type="PANTHER" id="PTHR33744:SF1">
    <property type="entry name" value="DNA-BINDING TRANSCRIPTIONAL ACTIVATOR ADER"/>
    <property type="match status" value="1"/>
</dbReference>
<reference evidence="3 4" key="1">
    <citation type="submission" date="2017-05" db="EMBL/GenBank/DDBJ databases">
        <title>Streptomyces alboflavus Genome sequencing and assembly.</title>
        <authorList>
            <person name="Wang Y."/>
            <person name="Du B."/>
            <person name="Ding Y."/>
            <person name="Liu H."/>
            <person name="Hou Q."/>
            <person name="Liu K."/>
            <person name="Wang C."/>
            <person name="Yao L."/>
        </authorList>
    </citation>
    <scope>NUCLEOTIDE SEQUENCE [LARGE SCALE GENOMIC DNA]</scope>
    <source>
        <strain evidence="3 4">MDJK44</strain>
    </source>
</reference>
<organism evidence="3 4">
    <name type="scientific">Streptomyces alboflavus</name>
    <dbReference type="NCBI Taxonomy" id="67267"/>
    <lineage>
        <taxon>Bacteria</taxon>
        <taxon>Bacillati</taxon>
        <taxon>Actinomycetota</taxon>
        <taxon>Actinomycetes</taxon>
        <taxon>Kitasatosporales</taxon>
        <taxon>Streptomycetaceae</taxon>
        <taxon>Streptomyces</taxon>
    </lineage>
</organism>
<keyword evidence="4" id="KW-1185">Reference proteome</keyword>
<sequence>MTTGGTGRPQHLAAPAPTPAAPDPAGQWVQRLTRAAARSGAVLIAETAALADGWAALVDPSVGAVHSTPRTAGPDGERAAAHPQTHPHLTVRHVGDASGSVLVVGPGRAPHAHVALIAQATADLLRVRARRADDVRGTEQRLHAAVLNLLLHGQHALAASVLGDGGATHATVYRLTGRTVHAAYQSLWRAAQPGAFLGGPRMLVCVHGTELVAVARHGAHGDHTSARTLVARIAERHQLTGGAAEPVPLDMFATAWSEAGAARHSATAGRLAAASGLGAEGLLRVVPGDRLGAWSAAVLRPLDREQRRTLEAWLRSGSAQTAAPALDVSEGTVRARLRTAGSLLAVDLDHPTVQAQLLLALRAPAAPLPGQATAAPTTAPVLPVPPVRATAPTRLRTDPALPAGLLGPQDAARWASGLLEPLDTRFRITLRCWLRHRGRTAPAAAELGLHRSTLTAWLAECGKLLDLELSSATTRSELHLAAETIATPADTPAALPRRGGRTYRGARQ</sequence>
<protein>
    <recommendedName>
        <fullName evidence="2">PucR C-terminal helix-turn-helix domain-containing protein</fullName>
    </recommendedName>
</protein>
<dbReference type="InterPro" id="IPR051448">
    <property type="entry name" value="CdaR-like_regulators"/>
</dbReference>
<dbReference type="RefSeq" id="WP_087882699.1">
    <property type="nucleotide sequence ID" value="NZ_CP021748.1"/>
</dbReference>
<feature type="domain" description="PucR C-terminal helix-turn-helix" evidence="2">
    <location>
        <begin position="307"/>
        <end position="363"/>
    </location>
</feature>
<dbReference type="InterPro" id="IPR025736">
    <property type="entry name" value="PucR_C-HTH_dom"/>
</dbReference>
<proteinExistence type="predicted"/>
<feature type="domain" description="PucR C-terminal helix-turn-helix" evidence="2">
    <location>
        <begin position="429"/>
        <end position="482"/>
    </location>
</feature>
<feature type="region of interest" description="Disordered" evidence="1">
    <location>
        <begin position="1"/>
        <end position="25"/>
    </location>
</feature>
<dbReference type="STRING" id="67267.GCA_000716675_02574"/>
<dbReference type="EMBL" id="CP021748">
    <property type="protein sequence ID" value="ARX81144.1"/>
    <property type="molecule type" value="Genomic_DNA"/>
</dbReference>
<evidence type="ECO:0000313" key="4">
    <source>
        <dbReference type="Proteomes" id="UP000195880"/>
    </source>
</evidence>
<accession>A0A1Z1W410</accession>
<dbReference type="AlphaFoldDB" id="A0A1Z1W410"/>
<dbReference type="Proteomes" id="UP000195880">
    <property type="component" value="Chromosome"/>
</dbReference>
<feature type="region of interest" description="Disordered" evidence="1">
    <location>
        <begin position="489"/>
        <end position="508"/>
    </location>
</feature>
<feature type="compositionally biased region" description="Basic residues" evidence="1">
    <location>
        <begin position="498"/>
        <end position="508"/>
    </location>
</feature>
<dbReference type="eggNOG" id="ENOG5032DCP">
    <property type="taxonomic scope" value="Bacteria"/>
</dbReference>
<dbReference type="OrthoDB" id="4092617at2"/>
<dbReference type="Pfam" id="PF13556">
    <property type="entry name" value="HTH_30"/>
    <property type="match status" value="2"/>
</dbReference>
<dbReference type="PANTHER" id="PTHR33744">
    <property type="entry name" value="CARBOHYDRATE DIACID REGULATOR"/>
    <property type="match status" value="1"/>
</dbReference>
<evidence type="ECO:0000313" key="3">
    <source>
        <dbReference type="EMBL" id="ARX81144.1"/>
    </source>
</evidence>
<evidence type="ECO:0000259" key="2">
    <source>
        <dbReference type="Pfam" id="PF13556"/>
    </source>
</evidence>